<keyword evidence="2" id="KW-1185">Reference proteome</keyword>
<organism evidence="1 2">
    <name type="scientific">Ambrosiozyma monospora</name>
    <name type="common">Yeast</name>
    <name type="synonym">Endomycopsis monosporus</name>
    <dbReference type="NCBI Taxonomy" id="43982"/>
    <lineage>
        <taxon>Eukaryota</taxon>
        <taxon>Fungi</taxon>
        <taxon>Dikarya</taxon>
        <taxon>Ascomycota</taxon>
        <taxon>Saccharomycotina</taxon>
        <taxon>Pichiomycetes</taxon>
        <taxon>Pichiales</taxon>
        <taxon>Pichiaceae</taxon>
        <taxon>Ambrosiozyma</taxon>
    </lineage>
</organism>
<proteinExistence type="predicted"/>
<evidence type="ECO:0000313" key="2">
    <source>
        <dbReference type="Proteomes" id="UP001165064"/>
    </source>
</evidence>
<protein>
    <submittedName>
        <fullName evidence="1">Unnamed protein product</fullName>
    </submittedName>
</protein>
<reference evidence="1" key="1">
    <citation type="submission" date="2023-04" db="EMBL/GenBank/DDBJ databases">
        <title>Ambrosiozyma monospora NBRC 10751.</title>
        <authorList>
            <person name="Ichikawa N."/>
            <person name="Sato H."/>
            <person name="Tonouchi N."/>
        </authorList>
    </citation>
    <scope>NUCLEOTIDE SEQUENCE</scope>
    <source>
        <strain evidence="1">NBRC 10751</strain>
    </source>
</reference>
<accession>A0ACB5TAJ7</accession>
<dbReference type="EMBL" id="BSXS01005527">
    <property type="protein sequence ID" value="GME84482.1"/>
    <property type="molecule type" value="Genomic_DNA"/>
</dbReference>
<evidence type="ECO:0000313" key="1">
    <source>
        <dbReference type="EMBL" id="GME84482.1"/>
    </source>
</evidence>
<sequence length="306" mass="32669">MMINPMTVLFTIQGVEVNDVQFAQCDEANDVFGVLGIGYKDLEATNDDFHGEPIFTYDNLPVMMKNQGLIHKNVYSIYDDAGTGSAAVLLFGAIDHAKYIGDLGLFPVASDSITLRVYLNGIYMGSSNGDSNVTIGTGSVRVLLDTGAPMTSFPSNVLDAILDQIDGYNATSADADGDADGGRTIYIAECSSLEDQTITFDFMGYQLTVPLSGFVVEKSVSGSKSECILGFDLADYSDYIFGESFLRNAYVVFDLDDNELAIGLVNTECPCDNDIEVITDGIPSATRAPGYSSSQTETGLTASTSS</sequence>
<gene>
    <name evidence="1" type="ORF">Amon02_000687300</name>
</gene>
<name>A0ACB5TAJ7_AMBMO</name>
<comment type="caution">
    <text evidence="1">The sequence shown here is derived from an EMBL/GenBank/DDBJ whole genome shotgun (WGS) entry which is preliminary data.</text>
</comment>
<dbReference type="Proteomes" id="UP001165064">
    <property type="component" value="Unassembled WGS sequence"/>
</dbReference>